<accession>A0A818C0E4</accession>
<feature type="compositionally biased region" description="Polar residues" evidence="1">
    <location>
        <begin position="104"/>
        <end position="121"/>
    </location>
</feature>
<proteinExistence type="predicted"/>
<protein>
    <submittedName>
        <fullName evidence="2">Uncharacterized protein</fullName>
    </submittedName>
</protein>
<organism evidence="2 3">
    <name type="scientific">Rotaria socialis</name>
    <dbReference type="NCBI Taxonomy" id="392032"/>
    <lineage>
        <taxon>Eukaryota</taxon>
        <taxon>Metazoa</taxon>
        <taxon>Spiralia</taxon>
        <taxon>Gnathifera</taxon>
        <taxon>Rotifera</taxon>
        <taxon>Eurotatoria</taxon>
        <taxon>Bdelloidea</taxon>
        <taxon>Philodinida</taxon>
        <taxon>Philodinidae</taxon>
        <taxon>Rotaria</taxon>
    </lineage>
</organism>
<feature type="region of interest" description="Disordered" evidence="1">
    <location>
        <begin position="39"/>
        <end position="63"/>
    </location>
</feature>
<evidence type="ECO:0000256" key="1">
    <source>
        <dbReference type="SAM" id="MobiDB-lite"/>
    </source>
</evidence>
<evidence type="ECO:0000313" key="2">
    <source>
        <dbReference type="EMBL" id="CAF3421624.1"/>
    </source>
</evidence>
<name>A0A818C0E4_9BILA</name>
<gene>
    <name evidence="2" type="ORF">LUA448_LOCUS19486</name>
</gene>
<reference evidence="2" key="1">
    <citation type="submission" date="2021-02" db="EMBL/GenBank/DDBJ databases">
        <authorList>
            <person name="Nowell W R."/>
        </authorList>
    </citation>
    <scope>NUCLEOTIDE SEQUENCE</scope>
</reference>
<dbReference type="Proteomes" id="UP000663833">
    <property type="component" value="Unassembled WGS sequence"/>
</dbReference>
<feature type="region of interest" description="Disordered" evidence="1">
    <location>
        <begin position="104"/>
        <end position="124"/>
    </location>
</feature>
<feature type="compositionally biased region" description="Basic residues" evidence="1">
    <location>
        <begin position="53"/>
        <end position="63"/>
    </location>
</feature>
<dbReference type="EMBL" id="CAJNYD010002492">
    <property type="protein sequence ID" value="CAF3421624.1"/>
    <property type="molecule type" value="Genomic_DNA"/>
</dbReference>
<dbReference type="AlphaFoldDB" id="A0A818C0E4"/>
<comment type="caution">
    <text evidence="2">The sequence shown here is derived from an EMBL/GenBank/DDBJ whole genome shotgun (WGS) entry which is preliminary data.</text>
</comment>
<sequence length="249" mass="28263">MNYNILNICSYQYIAIVNQLPVTTRAAALRSKANANLIHSQDQATPTSTSTGKRTRKCSAKQKRKQAQVQQIISLDVVLTPVGFHKQLHEDVILKKDDATVEPTSSMPIMGSISPTTSSPTKNDDNDSIISLKSLNNGMAKEKAGWRCTRRNENGNVVIHISKQTEQFSRWNGIFHCHPYDARKTRKRDILNKIKHRVDEYISIEIIIEEEYRKANLSVEEKQMMPLLAQLESGLHKLRRKSLPSISQN</sequence>
<evidence type="ECO:0000313" key="3">
    <source>
        <dbReference type="Proteomes" id="UP000663833"/>
    </source>
</evidence>
<feature type="compositionally biased region" description="Polar residues" evidence="1">
    <location>
        <begin position="39"/>
        <end position="52"/>
    </location>
</feature>